<feature type="chain" id="PRO_5018124581" evidence="2">
    <location>
        <begin position="19"/>
        <end position="584"/>
    </location>
</feature>
<dbReference type="GO" id="GO:0015159">
    <property type="term" value="F:polysaccharide transmembrane transporter activity"/>
    <property type="evidence" value="ECO:0007669"/>
    <property type="project" value="InterPro"/>
</dbReference>
<evidence type="ECO:0000259" key="4">
    <source>
        <dbReference type="Pfam" id="PF10531"/>
    </source>
</evidence>
<evidence type="ECO:0000256" key="1">
    <source>
        <dbReference type="ARBA" id="ARBA00022729"/>
    </source>
</evidence>
<gene>
    <name evidence="5" type="ORF">ED236_05305</name>
</gene>
<sequence length="584" mass="63295">MKHFLLLLALLVSANAFAVGEDLGVGNAGVSSPLLPGIGQNNAQTAVQQNGQSANARAATPTAGNLGQSVTNSLVIPTAPQLADYEKNTLSDVFGAQLFTGAFAKPGASQFNPSYTISVGDSIQVKLWGGYSFENILVVDPKGNIFIPEVGPVKVLGVKNQDLQSALQAAIGQIFTSNVQSYASLAAAQPVRIYVGGFVHHPGLYHGTSLDSLLHYLDQAGGVDPERGSFLNIQVKRDGVIRSEVNLYDFLLKGVMPLVQFSDGDVIFVGQRQNSVLVTGMVQNPKRFEFQDGSIDVKELIKFAKPTAVVTHLRIKRNTGTVMNTEYFPINQTKALSILSGDEIEFTSDKRPGTIAVRVQGEHLSQQEYILPYGTRLGELIKAIQFTERSDKTSLQLFRQSVKARQKANLELTLKNLEASLLTARSGTAEEAGLRSQEAALVLQWVDRAKEIEPNGQVLIAKAETRDELLLESGDIINVPVNDNLVLVSGEVLFPNTIVFDRKYSVNDYIQLAGGYTQNADNSRIIVAHRDGSYDDGSKIKSIAAGDQVMILPKVDVKSRQLFKDITQMIFQLAIGARVVLGGR</sequence>
<dbReference type="Gene3D" id="3.30.1950.10">
    <property type="entry name" value="wza like domain"/>
    <property type="match status" value="1"/>
</dbReference>
<dbReference type="InterPro" id="IPR049712">
    <property type="entry name" value="Poly_export"/>
</dbReference>
<feature type="signal peptide" evidence="2">
    <location>
        <begin position="1"/>
        <end position="18"/>
    </location>
</feature>
<keyword evidence="1 2" id="KW-0732">Signal</keyword>
<keyword evidence="6" id="KW-1185">Reference proteome</keyword>
<evidence type="ECO:0000256" key="2">
    <source>
        <dbReference type="SAM" id="SignalP"/>
    </source>
</evidence>
<name>A0A3N0V2R2_9PROT</name>
<dbReference type="PANTHER" id="PTHR33619:SF3">
    <property type="entry name" value="POLYSACCHARIDE EXPORT PROTEIN GFCE-RELATED"/>
    <property type="match status" value="1"/>
</dbReference>
<dbReference type="RefSeq" id="WP_123236901.1">
    <property type="nucleotide sequence ID" value="NZ_RJVP01000002.1"/>
</dbReference>
<feature type="domain" description="Soluble ligand binding" evidence="4">
    <location>
        <begin position="486"/>
        <end position="532"/>
    </location>
</feature>
<dbReference type="Pfam" id="PF10531">
    <property type="entry name" value="SLBB"/>
    <property type="match status" value="1"/>
</dbReference>
<dbReference type="Gene3D" id="3.10.560.10">
    <property type="entry name" value="Outer membrane lipoprotein wza domain like"/>
    <property type="match status" value="3"/>
</dbReference>
<dbReference type="InterPro" id="IPR003715">
    <property type="entry name" value="Poly_export_N"/>
</dbReference>
<evidence type="ECO:0000259" key="3">
    <source>
        <dbReference type="Pfam" id="PF02563"/>
    </source>
</evidence>
<dbReference type="Proteomes" id="UP000275137">
    <property type="component" value="Unassembled WGS sequence"/>
</dbReference>
<feature type="domain" description="Polysaccharide export protein N-terminal" evidence="3">
    <location>
        <begin position="112"/>
        <end position="181"/>
    </location>
</feature>
<comment type="caution">
    <text evidence="5">The sequence shown here is derived from an EMBL/GenBank/DDBJ whole genome shotgun (WGS) entry which is preliminary data.</text>
</comment>
<dbReference type="EMBL" id="RJVP01000002">
    <property type="protein sequence ID" value="ROH87096.1"/>
    <property type="molecule type" value="Genomic_DNA"/>
</dbReference>
<evidence type="ECO:0000313" key="5">
    <source>
        <dbReference type="EMBL" id="ROH87096.1"/>
    </source>
</evidence>
<protein>
    <submittedName>
        <fullName evidence="5">Polysialic acid transporter</fullName>
    </submittedName>
</protein>
<evidence type="ECO:0000313" key="6">
    <source>
        <dbReference type="Proteomes" id="UP000275137"/>
    </source>
</evidence>
<accession>A0A3N0V2R2</accession>
<dbReference type="PANTHER" id="PTHR33619">
    <property type="entry name" value="POLYSACCHARIDE EXPORT PROTEIN GFCE-RELATED"/>
    <property type="match status" value="1"/>
</dbReference>
<dbReference type="InterPro" id="IPR019554">
    <property type="entry name" value="Soluble_ligand-bd"/>
</dbReference>
<dbReference type="AlphaFoldDB" id="A0A3N0V2R2"/>
<reference evidence="5 6" key="1">
    <citation type="submission" date="2018-10" db="EMBL/GenBank/DDBJ databases">
        <authorList>
            <person name="Chen W.-M."/>
        </authorList>
    </citation>
    <scope>NUCLEOTIDE SEQUENCE [LARGE SCALE GENOMIC DNA]</scope>
    <source>
        <strain evidence="5 6">H-5</strain>
    </source>
</reference>
<organism evidence="5 6">
    <name type="scientific">Pseudomethylobacillus aquaticus</name>
    <dbReference type="NCBI Taxonomy" id="2676064"/>
    <lineage>
        <taxon>Bacteria</taxon>
        <taxon>Pseudomonadati</taxon>
        <taxon>Pseudomonadota</taxon>
        <taxon>Betaproteobacteria</taxon>
        <taxon>Nitrosomonadales</taxon>
        <taxon>Methylophilaceae</taxon>
        <taxon>Pseudomethylobacillus</taxon>
    </lineage>
</organism>
<dbReference type="Pfam" id="PF02563">
    <property type="entry name" value="Poly_export"/>
    <property type="match status" value="1"/>
</dbReference>
<proteinExistence type="predicted"/>